<sequence length="42" mass="4957">MDQFMLEKRSKRNSTMLVENTEVAQLIENVTIYLTMRSIPKP</sequence>
<evidence type="ECO:0000313" key="1">
    <source>
        <dbReference type="EMBL" id="SVE10402.1"/>
    </source>
</evidence>
<proteinExistence type="predicted"/>
<dbReference type="AlphaFoldDB" id="A0A383ARP1"/>
<dbReference type="EMBL" id="UINC01194355">
    <property type="protein sequence ID" value="SVE10402.1"/>
    <property type="molecule type" value="Genomic_DNA"/>
</dbReference>
<protein>
    <submittedName>
        <fullName evidence="1">Uncharacterized protein</fullName>
    </submittedName>
</protein>
<gene>
    <name evidence="1" type="ORF">METZ01_LOCUS463256</name>
</gene>
<feature type="non-terminal residue" evidence="1">
    <location>
        <position position="42"/>
    </location>
</feature>
<organism evidence="1">
    <name type="scientific">marine metagenome</name>
    <dbReference type="NCBI Taxonomy" id="408172"/>
    <lineage>
        <taxon>unclassified sequences</taxon>
        <taxon>metagenomes</taxon>
        <taxon>ecological metagenomes</taxon>
    </lineage>
</organism>
<accession>A0A383ARP1</accession>
<name>A0A383ARP1_9ZZZZ</name>
<reference evidence="1" key="1">
    <citation type="submission" date="2018-05" db="EMBL/GenBank/DDBJ databases">
        <authorList>
            <person name="Lanie J.A."/>
            <person name="Ng W.-L."/>
            <person name="Kazmierczak K.M."/>
            <person name="Andrzejewski T.M."/>
            <person name="Davidsen T.M."/>
            <person name="Wayne K.J."/>
            <person name="Tettelin H."/>
            <person name="Glass J.I."/>
            <person name="Rusch D."/>
            <person name="Podicherti R."/>
            <person name="Tsui H.-C.T."/>
            <person name="Winkler M.E."/>
        </authorList>
    </citation>
    <scope>NUCLEOTIDE SEQUENCE</scope>
</reference>